<feature type="region of interest" description="Disordered" evidence="2">
    <location>
        <begin position="332"/>
        <end position="352"/>
    </location>
</feature>
<organism evidence="3 4">
    <name type="scientific">Gigaspora margarita</name>
    <dbReference type="NCBI Taxonomy" id="4874"/>
    <lineage>
        <taxon>Eukaryota</taxon>
        <taxon>Fungi</taxon>
        <taxon>Fungi incertae sedis</taxon>
        <taxon>Mucoromycota</taxon>
        <taxon>Glomeromycotina</taxon>
        <taxon>Glomeromycetes</taxon>
        <taxon>Diversisporales</taxon>
        <taxon>Gigasporaceae</taxon>
        <taxon>Gigaspora</taxon>
    </lineage>
</organism>
<protein>
    <submittedName>
        <fullName evidence="3">4489_t:CDS:1</fullName>
    </submittedName>
</protein>
<sequence length="452" mass="53220">MNPDKDADYCEFAKKNKENNSQNEEKEALRGIIRVLSDEELEKEKQFKELQQFLTEFPSNNIKLNNLVKKYLELAAEREAKELERKAKFLASLSSSPSGSVVSSATPKITSLEEKFARLTDAYEKMREYIEEKGVFVEAQENITPEQPTEPTSTDNNLYDDLFADLDQEEAERLRRKRAKDAAKKKLEEQEFARRQSNLSEKDRKLVEEAEKRQREKELEEQEAEAARKRQEERDKNIAEDRQELELTQKKELMEKELAEELEKINIADKEGRQRIEEKFRKRKLEIQKEVEEQKRKNDDELKEKEAAAIKENEANQAELDKIRKEIRLQEEQGRKAKESARLKEAELKGQKDRENQLKKYRAELYDAVLDYTFTSEEGKEGTRNPQKGYGTLRMFLDEHPNMEFNLHFGDIADINRTNATYRKAIEIFRKVAGNRFVTKQLLRELINANVQ</sequence>
<feature type="non-terminal residue" evidence="3">
    <location>
        <position position="452"/>
    </location>
</feature>
<proteinExistence type="predicted"/>
<reference evidence="3 4" key="1">
    <citation type="submission" date="2021-06" db="EMBL/GenBank/DDBJ databases">
        <authorList>
            <person name="Kallberg Y."/>
            <person name="Tangrot J."/>
            <person name="Rosling A."/>
        </authorList>
    </citation>
    <scope>NUCLEOTIDE SEQUENCE [LARGE SCALE GENOMIC DNA]</scope>
    <source>
        <strain evidence="3 4">120-4 pot B 10/14</strain>
    </source>
</reference>
<feature type="region of interest" description="Disordered" evidence="2">
    <location>
        <begin position="138"/>
        <end position="252"/>
    </location>
</feature>
<dbReference type="Proteomes" id="UP000789901">
    <property type="component" value="Unassembled WGS sequence"/>
</dbReference>
<dbReference type="EMBL" id="CAJVQB010051754">
    <property type="protein sequence ID" value="CAG8835588.1"/>
    <property type="molecule type" value="Genomic_DNA"/>
</dbReference>
<keyword evidence="1" id="KW-0175">Coiled coil</keyword>
<feature type="compositionally biased region" description="Basic and acidic residues" evidence="2">
    <location>
        <begin position="180"/>
        <end position="218"/>
    </location>
</feature>
<evidence type="ECO:0000313" key="4">
    <source>
        <dbReference type="Proteomes" id="UP000789901"/>
    </source>
</evidence>
<keyword evidence="4" id="KW-1185">Reference proteome</keyword>
<evidence type="ECO:0000256" key="1">
    <source>
        <dbReference type="SAM" id="Coils"/>
    </source>
</evidence>
<feature type="region of interest" description="Disordered" evidence="2">
    <location>
        <begin position="1"/>
        <end position="26"/>
    </location>
</feature>
<gene>
    <name evidence="3" type="ORF">GMARGA_LOCUS32650</name>
</gene>
<comment type="caution">
    <text evidence="3">The sequence shown here is derived from an EMBL/GenBank/DDBJ whole genome shotgun (WGS) entry which is preliminary data.</text>
</comment>
<feature type="region of interest" description="Disordered" evidence="2">
    <location>
        <begin position="288"/>
        <end position="313"/>
    </location>
</feature>
<evidence type="ECO:0000256" key="2">
    <source>
        <dbReference type="SAM" id="MobiDB-lite"/>
    </source>
</evidence>
<evidence type="ECO:0000313" key="3">
    <source>
        <dbReference type="EMBL" id="CAG8835588.1"/>
    </source>
</evidence>
<name>A0ABN7WLY7_GIGMA</name>
<feature type="compositionally biased region" description="Basic and acidic residues" evidence="2">
    <location>
        <begin position="225"/>
        <end position="252"/>
    </location>
</feature>
<accession>A0ABN7WLY7</accession>
<feature type="compositionally biased region" description="Polar residues" evidence="2">
    <location>
        <begin position="141"/>
        <end position="157"/>
    </location>
</feature>
<feature type="coiled-coil region" evidence="1">
    <location>
        <begin position="64"/>
        <end position="129"/>
    </location>
</feature>